<evidence type="ECO:0000256" key="2">
    <source>
        <dbReference type="SAM" id="SignalP"/>
    </source>
</evidence>
<comment type="caution">
    <text evidence="3">The sequence shown here is derived from an EMBL/GenBank/DDBJ whole genome shotgun (WGS) entry which is preliminary data.</text>
</comment>
<evidence type="ECO:0000256" key="1">
    <source>
        <dbReference type="SAM" id="MobiDB-lite"/>
    </source>
</evidence>
<name>A0ABW9MJB2_9FIRM</name>
<dbReference type="EMBL" id="JBGMEF010000033">
    <property type="protein sequence ID" value="MFO3667785.1"/>
    <property type="molecule type" value="Genomic_DNA"/>
</dbReference>
<dbReference type="Proteomes" id="UP001637994">
    <property type="component" value="Unassembled WGS sequence"/>
</dbReference>
<evidence type="ECO:0000313" key="3">
    <source>
        <dbReference type="EMBL" id="MFO3667785.1"/>
    </source>
</evidence>
<sequence length="278" mass="31392">MKNFKYIIAGAIFFASLTKPAFAAEDVTATKAETVVYYDQTSLDIEEIKESSEKGQENLEQTIIKPTLYKEANEVDVKEEKKEEDHPDRIEITGTSKNATGNEDEPGRVAWRGYRQGIISNFDIRTENPDHIDGAYIDRFLEKRGHYSALKGYGDTIMKYSQKYGINVGIFMGQIAKETTFGKNPAGGKYNFGSIRYYKGGYGSEYGYAYAGRSKWINPPTVEAGVEVLFKLMREGYANKGYTSYKSFINRYSPAFENNHRSFEQLAVGTMNALAIPY</sequence>
<evidence type="ECO:0000313" key="4">
    <source>
        <dbReference type="Proteomes" id="UP001637994"/>
    </source>
</evidence>
<feature type="region of interest" description="Disordered" evidence="1">
    <location>
        <begin position="75"/>
        <end position="106"/>
    </location>
</feature>
<feature type="compositionally biased region" description="Basic and acidic residues" evidence="1">
    <location>
        <begin position="75"/>
        <end position="91"/>
    </location>
</feature>
<proteinExistence type="predicted"/>
<feature type="chain" id="PRO_5046678038" evidence="2">
    <location>
        <begin position="24"/>
        <end position="278"/>
    </location>
</feature>
<protein>
    <submittedName>
        <fullName evidence="3">Glucosaminidase domain-containing protein</fullName>
    </submittedName>
</protein>
<gene>
    <name evidence="3" type="ORF">ACCQ42_08385</name>
</gene>
<keyword evidence="4" id="KW-1185">Reference proteome</keyword>
<feature type="signal peptide" evidence="2">
    <location>
        <begin position="1"/>
        <end position="23"/>
    </location>
</feature>
<dbReference type="RefSeq" id="WP_106461104.1">
    <property type="nucleotide sequence ID" value="NZ_JBGMEF010000033.1"/>
</dbReference>
<organism evidence="3 4">
    <name type="scientific">Anaerococcus kampingae</name>
    <dbReference type="NCBI Taxonomy" id="3115614"/>
    <lineage>
        <taxon>Bacteria</taxon>
        <taxon>Bacillati</taxon>
        <taxon>Bacillota</taxon>
        <taxon>Tissierellia</taxon>
        <taxon>Tissierellales</taxon>
        <taxon>Peptoniphilaceae</taxon>
        <taxon>Anaerococcus</taxon>
    </lineage>
</organism>
<accession>A0ABW9MJB2</accession>
<reference evidence="3 4" key="1">
    <citation type="journal article" date="2025" name="Anaerobe">
        <title>Description of Anaerococcus kampingiae sp. nov., Anaerococcus groningensis sp. nov., Anaerococcus martiniensis sp. nov., and Anaerococcus cruorum sp. nov., isolated from human clinical specimens.</title>
        <authorList>
            <person name="Boiten K.E."/>
            <person name="Meijer J."/>
            <person name="van Wezel E.M."/>
            <person name="Veloo A.C.M."/>
        </authorList>
    </citation>
    <scope>NUCLEOTIDE SEQUENCE [LARGE SCALE GENOMIC DNA]</scope>
    <source>
        <strain evidence="3 4">ENR0874</strain>
    </source>
</reference>
<keyword evidence="2" id="KW-0732">Signal</keyword>